<reference evidence="1 2" key="1">
    <citation type="submission" date="2013-03" db="EMBL/GenBank/DDBJ databases">
        <authorList>
            <person name="Le V."/>
        </authorList>
    </citation>
    <scope>NUCLEOTIDE SEQUENCE [LARGE SCALE GENOMIC DNA]</scope>
    <source>
        <strain evidence="1 2">BiD32</strain>
    </source>
</reference>
<dbReference type="EMBL" id="CAVK010000160">
    <property type="protein sequence ID" value="CCW18967.1"/>
    <property type="molecule type" value="Genomic_DNA"/>
</dbReference>
<name>N1MTG8_9SPHN</name>
<evidence type="ECO:0000313" key="2">
    <source>
        <dbReference type="Proteomes" id="UP000013201"/>
    </source>
</evidence>
<keyword evidence="2" id="KW-1185">Reference proteome</keyword>
<dbReference type="Proteomes" id="UP000013201">
    <property type="component" value="Unassembled WGS sequence"/>
</dbReference>
<gene>
    <name evidence="1" type="ORF">EBBID32_33250</name>
</gene>
<sequence length="394" mass="44056">MGGDGVIDERPWVEAARHASENLSFIPRRFQVGGRLQIADSPAVRSTIFPSCVLCGGLITNNDATLEHPLPQWLHRMAGNVSENRVEVFNSDEHKQPTWRQLCLVSHRSCNAKFARKIEDPVISPIKRLTAGGRVTWTEIDAIFDWLDKIKSASSLMGAALDGHSVQLGYYETSFPNFRIGAFDRLAIFFRVTDNVIPLDLLDFLNRSFLSTPSAMLIRIKDLMIVYVSNNFLLSSTFGLAVGTADGGFMRYIPGTGLFAAGLGARRSRLPTAKIIAQPMRRQHQKQGLSDAGPALQPNGDGRVFELCGSRWHRVRSTDFSNLVRINSSIGYVLAGLEVIEWLILCKEQDFARYGLDDAYFMKSLPNLRQEKIDLLDELSQLRGGIRPDVNDRF</sequence>
<protein>
    <submittedName>
        <fullName evidence="1">Uncharacterized protein</fullName>
    </submittedName>
</protein>
<proteinExistence type="predicted"/>
<accession>N1MTG8</accession>
<organism evidence="1 2">
    <name type="scientific">Sphingobium indicum BiD32</name>
    <dbReference type="NCBI Taxonomy" id="1301087"/>
    <lineage>
        <taxon>Bacteria</taxon>
        <taxon>Pseudomonadati</taxon>
        <taxon>Pseudomonadota</taxon>
        <taxon>Alphaproteobacteria</taxon>
        <taxon>Sphingomonadales</taxon>
        <taxon>Sphingomonadaceae</taxon>
        <taxon>Sphingobium</taxon>
    </lineage>
</organism>
<evidence type="ECO:0000313" key="1">
    <source>
        <dbReference type="EMBL" id="CCW18967.1"/>
    </source>
</evidence>
<reference evidence="2" key="2">
    <citation type="submission" date="2013-04" db="EMBL/GenBank/DDBJ databases">
        <title>Bisphenol A degrading Sphingobium sp. strain BiD32.</title>
        <authorList>
            <person name="Nielsen J.L."/>
            <person name="Zhou N.A."/>
            <person name="Kjeldal H."/>
        </authorList>
    </citation>
    <scope>NUCLEOTIDE SEQUENCE [LARGE SCALE GENOMIC DNA]</scope>
    <source>
        <strain evidence="2">BiD32</strain>
    </source>
</reference>
<comment type="caution">
    <text evidence="1">The sequence shown here is derived from an EMBL/GenBank/DDBJ whole genome shotgun (WGS) entry which is preliminary data.</text>
</comment>
<dbReference type="AlphaFoldDB" id="N1MTG8"/>